<dbReference type="PANTHER" id="PTHR12526">
    <property type="entry name" value="GLYCOSYLTRANSFERASE"/>
    <property type="match status" value="1"/>
</dbReference>
<dbReference type="RefSeq" id="WP_190954229.1">
    <property type="nucleotide sequence ID" value="NZ_JACJTU010000004.1"/>
</dbReference>
<name>A0ABR8K239_9NOSO</name>
<evidence type="ECO:0000259" key="1">
    <source>
        <dbReference type="Pfam" id="PF13439"/>
    </source>
</evidence>
<dbReference type="Pfam" id="PF13439">
    <property type="entry name" value="Glyco_transf_4"/>
    <property type="match status" value="1"/>
</dbReference>
<evidence type="ECO:0000313" key="3">
    <source>
        <dbReference type="Proteomes" id="UP000637383"/>
    </source>
</evidence>
<evidence type="ECO:0000313" key="2">
    <source>
        <dbReference type="EMBL" id="MBD2733487.1"/>
    </source>
</evidence>
<keyword evidence="3" id="KW-1185">Reference proteome</keyword>
<protein>
    <submittedName>
        <fullName evidence="2">Glycosyltransferase</fullName>
    </submittedName>
</protein>
<dbReference type="SUPFAM" id="SSF53756">
    <property type="entry name" value="UDP-Glycosyltransferase/glycogen phosphorylase"/>
    <property type="match status" value="1"/>
</dbReference>
<proteinExistence type="predicted"/>
<dbReference type="Pfam" id="PF13692">
    <property type="entry name" value="Glyco_trans_1_4"/>
    <property type="match status" value="1"/>
</dbReference>
<dbReference type="EMBL" id="JACJTU010000004">
    <property type="protein sequence ID" value="MBD2733487.1"/>
    <property type="molecule type" value="Genomic_DNA"/>
</dbReference>
<accession>A0ABR8K239</accession>
<sequence length="385" mass="43052">MKKKIVFLIRDLNYGGAERQLVTLAKALDKQCFDITVLCFYAGGSLSLDKDLKDNGIPIIYLEKRGRWHLFSFFWRLVQHLQRIRPDVLHGYGGTPNLLTIFLKPFFPSTQIVWGLRNSNSDSNFYDWLGRLIFQLECILAKFANLIVVNSYAGKTYYLSHGFPAKKMMVISNGIDIELFQPDLEARTKVRSHWGISQNTILIGLVGRLDLRKDHPTFLKAAALLCEHSQNVHFVCVGGGSENYARELDELASLLGISKKVIWEKARADMSAIYNALDIVVSASYTEGFPNVIGEAMACGVPCVVTDVGDSALIVGNPDVVVPPKNPEALKIAINKLIERLSIDGCDRAQIRQRIIDHFSVAELVLKTEVSLVSLCHESINKCKI</sequence>
<gene>
    <name evidence="2" type="ORF">H6H03_06105</name>
</gene>
<dbReference type="Proteomes" id="UP000637383">
    <property type="component" value="Unassembled WGS sequence"/>
</dbReference>
<feature type="domain" description="Glycosyltransferase subfamily 4-like N-terminal" evidence="1">
    <location>
        <begin position="14"/>
        <end position="178"/>
    </location>
</feature>
<comment type="caution">
    <text evidence="2">The sequence shown here is derived from an EMBL/GenBank/DDBJ whole genome shotgun (WGS) entry which is preliminary data.</text>
</comment>
<dbReference type="Gene3D" id="3.40.50.2000">
    <property type="entry name" value="Glycogen Phosphorylase B"/>
    <property type="match status" value="2"/>
</dbReference>
<dbReference type="InterPro" id="IPR028098">
    <property type="entry name" value="Glyco_trans_4-like_N"/>
</dbReference>
<reference evidence="2 3" key="1">
    <citation type="journal article" date="2020" name="ISME J.">
        <title>Comparative genomics reveals insights into cyanobacterial evolution and habitat adaptation.</title>
        <authorList>
            <person name="Chen M.Y."/>
            <person name="Teng W.K."/>
            <person name="Zhao L."/>
            <person name="Hu C.X."/>
            <person name="Zhou Y.K."/>
            <person name="Han B.P."/>
            <person name="Song L.R."/>
            <person name="Shu W.S."/>
        </authorList>
    </citation>
    <scope>NUCLEOTIDE SEQUENCE [LARGE SCALE GENOMIC DNA]</scope>
    <source>
        <strain evidence="2 3">FACHB-159</strain>
    </source>
</reference>
<organism evidence="2 3">
    <name type="scientific">Nostoc paludosum FACHB-159</name>
    <dbReference type="NCBI Taxonomy" id="2692908"/>
    <lineage>
        <taxon>Bacteria</taxon>
        <taxon>Bacillati</taxon>
        <taxon>Cyanobacteriota</taxon>
        <taxon>Cyanophyceae</taxon>
        <taxon>Nostocales</taxon>
        <taxon>Nostocaceae</taxon>
        <taxon>Nostoc</taxon>
    </lineage>
</organism>